<dbReference type="PANTHER" id="PTHR32083:SF0">
    <property type="entry name" value="CILIA AND FLAGELLA-ASSOCIATED PROTEIN 58"/>
    <property type="match status" value="1"/>
</dbReference>
<keyword evidence="6" id="KW-1185">Reference proteome</keyword>
<dbReference type="InterPro" id="IPR049270">
    <property type="entry name" value="CFAP58_CC"/>
</dbReference>
<dbReference type="GO" id="GO:0005856">
    <property type="term" value="C:cytoskeleton"/>
    <property type="evidence" value="ECO:0007669"/>
    <property type="project" value="TreeGrafter"/>
</dbReference>
<evidence type="ECO:0000313" key="5">
    <source>
        <dbReference type="EMBL" id="KAJ3258086.1"/>
    </source>
</evidence>
<evidence type="ECO:0000259" key="4">
    <source>
        <dbReference type="Pfam" id="PF21771"/>
    </source>
</evidence>
<feature type="domain" description="Cilia- and flagella-associated protein 58 central coiled coil" evidence="4">
    <location>
        <begin position="462"/>
        <end position="765"/>
    </location>
</feature>
<evidence type="ECO:0000313" key="6">
    <source>
        <dbReference type="Proteomes" id="UP001210925"/>
    </source>
</evidence>
<accession>A0AAD5UH93</accession>
<gene>
    <name evidence="5" type="ORF">HK103_004079</name>
</gene>
<feature type="coiled-coil region" evidence="2">
    <location>
        <begin position="741"/>
        <end position="792"/>
    </location>
</feature>
<sequence>MESEEEVTNQDFSGSEADSDQEHEEIIQENDKELENAEEEDVEDKEADSDEEEEEDISDTGDQQIAESTNGLNEILQAIEADNGSAATAVFDEIQNTLKQVASNSTEEVAALIQKLGLDYEKFNSLLVDSKRQTKSVAQIAAKLSQDLVDNHTKMKTVLKTVQSDRQMISSMRKELKKAWKVVEANTEKELKSKEVISGLKNELAALKYASGDAAATVAGPSPDSVNLGKNKLLSIQLEQEETIKKLLKSKQELEAELVNSANEIKSLKVDLDDSQVKIEQLHKEREYKDEEMLSLKDYLAAKKSEHDREIREREKTEKELRYSTDVNEKREAELKVKNEEIKGLKESLMKTELLLQNEKVRAEKLEHERDHLQSIQVRFQQDLDEQAVTNQNLLNKTHEQARKMKAWEEEIARLREINKTISKAKQQLMKKFKVIDETKTGIELERDTLRSVNSHLRHDVESTKKELETATKNVDVLTRERDISQKNFVKSTTASLKQYNILKLSEQTKRNLEQEIQAYKDEAQKMRKLIYTLERERDDHVNQVSMMNQEANAKDEEIKMKDVIIFDSKKKIAEFEKKLKEQQALYENVRTDRNVYSKNLLESQDEIMEMKRKLKIMNHQVEQLKEEIASRETVLVKEHFEHSKLEKEKEALLLQIAKLQQQHDESHQMIQNQQCEENKLRHIISEADLERIRQKKEYDCVVQERDILGTQLIRRNDELSLLYEKIKIQTSTLNKGEIQYRERLEDIRVLRLEIKKLRREKAILQTETQNVDSLRNEIFKLQRDILRERTRVKVLEAGSDPSTYELISKIQTLQKRLISKTEEVVEKELIIQQKEKLYADVKKVLQRQPGPEIMEELQVVRAAVKSKVRESKALASELNMYHSQVNEYKYEIEKLNREMQELKSKYFQLRKKRQNEKRIQVSTIKEPDLYPMFDDRGTPFGMHNDRANTGKSIKSNLVSGPRFSGGGFNMSTGHHVIQKPKTPESDLLDTKRISNPPVPDHEISLDDRPIVDIPISEAVSNTDDVRKSIHEPPKEVVEVPAVESEPVQIVEETDAPVAPTVIEVTSKSQIDVAAPTLYTESGGSTGPIQAAPVSGLGSRADLANPTDAEN</sequence>
<dbReference type="Pfam" id="PF21771">
    <property type="entry name" value="CFAP58_CC"/>
    <property type="match status" value="1"/>
</dbReference>
<reference evidence="5" key="1">
    <citation type="submission" date="2020-05" db="EMBL/GenBank/DDBJ databases">
        <title>Phylogenomic resolution of chytrid fungi.</title>
        <authorList>
            <person name="Stajich J.E."/>
            <person name="Amses K."/>
            <person name="Simmons R."/>
            <person name="Seto K."/>
            <person name="Myers J."/>
            <person name="Bonds A."/>
            <person name="Quandt C.A."/>
            <person name="Barry K."/>
            <person name="Liu P."/>
            <person name="Grigoriev I."/>
            <person name="Longcore J.E."/>
            <person name="James T.Y."/>
        </authorList>
    </citation>
    <scope>NUCLEOTIDE SEQUENCE</scope>
    <source>
        <strain evidence="5">PLAUS21</strain>
    </source>
</reference>
<evidence type="ECO:0000256" key="3">
    <source>
        <dbReference type="SAM" id="MobiDB-lite"/>
    </source>
</evidence>
<dbReference type="EMBL" id="JADGKB010000031">
    <property type="protein sequence ID" value="KAJ3258086.1"/>
    <property type="molecule type" value="Genomic_DNA"/>
</dbReference>
<feature type="compositionally biased region" description="Basic and acidic residues" evidence="3">
    <location>
        <begin position="24"/>
        <end position="35"/>
    </location>
</feature>
<feature type="compositionally biased region" description="Basic and acidic residues" evidence="3">
    <location>
        <begin position="982"/>
        <end position="993"/>
    </location>
</feature>
<evidence type="ECO:0000256" key="2">
    <source>
        <dbReference type="SAM" id="Coils"/>
    </source>
</evidence>
<dbReference type="Proteomes" id="UP001210925">
    <property type="component" value="Unassembled WGS sequence"/>
</dbReference>
<dbReference type="PANTHER" id="PTHR32083">
    <property type="entry name" value="CILIA AND FLAGELLA-ASSOCIATED PROTEIN 58-RELATED"/>
    <property type="match status" value="1"/>
</dbReference>
<organism evidence="5 6">
    <name type="scientific">Boothiomyces macroporosus</name>
    <dbReference type="NCBI Taxonomy" id="261099"/>
    <lineage>
        <taxon>Eukaryota</taxon>
        <taxon>Fungi</taxon>
        <taxon>Fungi incertae sedis</taxon>
        <taxon>Chytridiomycota</taxon>
        <taxon>Chytridiomycota incertae sedis</taxon>
        <taxon>Chytridiomycetes</taxon>
        <taxon>Rhizophydiales</taxon>
        <taxon>Terramycetaceae</taxon>
        <taxon>Boothiomyces</taxon>
    </lineage>
</organism>
<feature type="coiled-coil region" evidence="2">
    <location>
        <begin position="237"/>
        <end position="537"/>
    </location>
</feature>
<comment type="caution">
    <text evidence="5">The sequence shown here is derived from an EMBL/GenBank/DDBJ whole genome shotgun (WGS) entry which is preliminary data.</text>
</comment>
<evidence type="ECO:0000256" key="1">
    <source>
        <dbReference type="ARBA" id="ARBA00023054"/>
    </source>
</evidence>
<feature type="compositionally biased region" description="Polar residues" evidence="3">
    <location>
        <begin position="60"/>
        <end position="71"/>
    </location>
</feature>
<feature type="region of interest" description="Disordered" evidence="3">
    <location>
        <begin position="1078"/>
        <end position="1111"/>
    </location>
</feature>
<keyword evidence="1 2" id="KW-0175">Coiled coil</keyword>
<feature type="region of interest" description="Disordered" evidence="3">
    <location>
        <begin position="1"/>
        <end position="71"/>
    </location>
</feature>
<dbReference type="AlphaFoldDB" id="A0AAD5UH93"/>
<name>A0AAD5UH93_9FUNG</name>
<feature type="compositionally biased region" description="Acidic residues" evidence="3">
    <location>
        <begin position="36"/>
        <end position="59"/>
    </location>
</feature>
<proteinExistence type="predicted"/>
<feature type="coiled-coil region" evidence="2">
    <location>
        <begin position="879"/>
        <end position="920"/>
    </location>
</feature>
<feature type="region of interest" description="Disordered" evidence="3">
    <location>
        <begin position="979"/>
        <end position="1006"/>
    </location>
</feature>
<protein>
    <recommendedName>
        <fullName evidence="4">Cilia- and flagella-associated protein 58 central coiled coil domain-containing protein</fullName>
    </recommendedName>
</protein>
<feature type="coiled-coil region" evidence="2">
    <location>
        <begin position="566"/>
        <end position="677"/>
    </location>
</feature>